<dbReference type="GeneID" id="110784671"/>
<dbReference type="InterPro" id="IPR001251">
    <property type="entry name" value="CRAL-TRIO_dom"/>
</dbReference>
<name>A0A9R0I8U0_SPIOL</name>
<gene>
    <name evidence="3" type="primary">LOC110784671</name>
</gene>
<reference evidence="3" key="2">
    <citation type="submission" date="2025-08" db="UniProtKB">
        <authorList>
            <consortium name="RefSeq"/>
        </authorList>
    </citation>
    <scope>IDENTIFICATION</scope>
    <source>
        <tissue evidence="3">Leaf</tissue>
    </source>
</reference>
<dbReference type="CDD" id="cd00170">
    <property type="entry name" value="SEC14"/>
    <property type="match status" value="1"/>
</dbReference>
<evidence type="ECO:0000313" key="3">
    <source>
        <dbReference type="RefSeq" id="XP_021844821.2"/>
    </source>
</evidence>
<dbReference type="PROSITE" id="PS50191">
    <property type="entry name" value="CRAL_TRIO"/>
    <property type="match status" value="1"/>
</dbReference>
<dbReference type="GO" id="GO:0016020">
    <property type="term" value="C:membrane"/>
    <property type="evidence" value="ECO:0007669"/>
    <property type="project" value="UniProtKB-SubCell"/>
</dbReference>
<dbReference type="RefSeq" id="XP_021844821.2">
    <property type="nucleotide sequence ID" value="XM_021989129.2"/>
</dbReference>
<dbReference type="InterPro" id="IPR056794">
    <property type="entry name" value="PATL1-6_C_GOLD"/>
</dbReference>
<dbReference type="PANTHER" id="PTHR45932:SF27">
    <property type="entry name" value="PATELLIN-2"/>
    <property type="match status" value="1"/>
</dbReference>
<dbReference type="Pfam" id="PF00650">
    <property type="entry name" value="CRAL_TRIO"/>
    <property type="match status" value="1"/>
</dbReference>
<dbReference type="SUPFAM" id="SSF52087">
    <property type="entry name" value="CRAL/TRIO domain"/>
    <property type="match status" value="1"/>
</dbReference>
<reference evidence="2" key="1">
    <citation type="journal article" date="2021" name="Nat. Commun.">
        <title>Genomic analyses provide insights into spinach domestication and the genetic basis of agronomic traits.</title>
        <authorList>
            <person name="Cai X."/>
            <person name="Sun X."/>
            <person name="Xu C."/>
            <person name="Sun H."/>
            <person name="Wang X."/>
            <person name="Ge C."/>
            <person name="Zhang Z."/>
            <person name="Wang Q."/>
            <person name="Fei Z."/>
            <person name="Jiao C."/>
            <person name="Wang Q."/>
        </authorList>
    </citation>
    <scope>NUCLEOTIDE SEQUENCE [LARGE SCALE GENOMIC DNA]</scope>
    <source>
        <strain evidence="2">cv. Varoflay</strain>
    </source>
</reference>
<dbReference type="InterPro" id="IPR036865">
    <property type="entry name" value="CRAL-TRIO_dom_sf"/>
</dbReference>
<accession>A0A9R0I8U0</accession>
<dbReference type="Gene3D" id="3.40.525.10">
    <property type="entry name" value="CRAL-TRIO lipid binding domain"/>
    <property type="match status" value="1"/>
</dbReference>
<dbReference type="PANTHER" id="PTHR45932">
    <property type="entry name" value="PATELLIN-1"/>
    <property type="match status" value="1"/>
</dbReference>
<sequence>MVTHGYDKQGYPVWYLVLEDVLGDNLSYNEQKQRKLLRWLIQFTEKNIRKLIFSTRKVYSISLVIDLKSLTRYGNGDLYRVVYKFLQLLHDHYPEFVAKQLWINVSWWYRSYCRIYSMVFDVWSTNQIVVFSGQTKTIETLFKYISPAQVPVKFGGLSRDYDEDFHQSNAEDIVSEVTIKPDSSQRIEFHFAKSCSVLWELRMIIWDAIYDAKFVPDTKGNYITHISRPRKLKESDEPVISEGFRLNEPGKLVITIRNTSSKKKLLLTRVQVISPRQNVEPEPSLRGWLVESDEENSITS</sequence>
<evidence type="ECO:0000313" key="2">
    <source>
        <dbReference type="Proteomes" id="UP000813463"/>
    </source>
</evidence>
<protein>
    <submittedName>
        <fullName evidence="3">Patellin-3</fullName>
    </submittedName>
</protein>
<dbReference type="GO" id="GO:0008289">
    <property type="term" value="F:lipid binding"/>
    <property type="evidence" value="ECO:0007669"/>
    <property type="project" value="InterPro"/>
</dbReference>
<dbReference type="Proteomes" id="UP000813463">
    <property type="component" value="Chromosome 2"/>
</dbReference>
<evidence type="ECO:0000259" key="1">
    <source>
        <dbReference type="PROSITE" id="PS50191"/>
    </source>
</evidence>
<dbReference type="Pfam" id="PF25099">
    <property type="entry name" value="GOLD_PATL1_C"/>
    <property type="match status" value="1"/>
</dbReference>
<feature type="domain" description="CRAL-TRIO" evidence="1">
    <location>
        <begin position="1"/>
        <end position="162"/>
    </location>
</feature>
<dbReference type="SMART" id="SM00516">
    <property type="entry name" value="SEC14"/>
    <property type="match status" value="1"/>
</dbReference>
<dbReference type="AlphaFoldDB" id="A0A9R0I8U0"/>
<organism evidence="2 3">
    <name type="scientific">Spinacia oleracea</name>
    <name type="common">Spinach</name>
    <dbReference type="NCBI Taxonomy" id="3562"/>
    <lineage>
        <taxon>Eukaryota</taxon>
        <taxon>Viridiplantae</taxon>
        <taxon>Streptophyta</taxon>
        <taxon>Embryophyta</taxon>
        <taxon>Tracheophyta</taxon>
        <taxon>Spermatophyta</taxon>
        <taxon>Magnoliopsida</taxon>
        <taxon>eudicotyledons</taxon>
        <taxon>Gunneridae</taxon>
        <taxon>Pentapetalae</taxon>
        <taxon>Caryophyllales</taxon>
        <taxon>Chenopodiaceae</taxon>
        <taxon>Chenopodioideae</taxon>
        <taxon>Anserineae</taxon>
        <taxon>Spinacia</taxon>
    </lineage>
</organism>
<dbReference type="KEGG" id="soe:110784671"/>
<keyword evidence="2" id="KW-1185">Reference proteome</keyword>
<proteinExistence type="predicted"/>
<dbReference type="InterPro" id="IPR044834">
    <property type="entry name" value="PATL"/>
</dbReference>